<dbReference type="AlphaFoldDB" id="A0A226DEF8"/>
<feature type="region of interest" description="Disordered" evidence="11">
    <location>
        <begin position="140"/>
        <end position="160"/>
    </location>
</feature>
<dbReference type="InterPro" id="IPR017441">
    <property type="entry name" value="Protein_kinase_ATP_BS"/>
</dbReference>
<evidence type="ECO:0000256" key="5">
    <source>
        <dbReference type="ARBA" id="ARBA00022777"/>
    </source>
</evidence>
<evidence type="ECO:0000256" key="11">
    <source>
        <dbReference type="SAM" id="MobiDB-lite"/>
    </source>
</evidence>
<dbReference type="GO" id="GO:0004674">
    <property type="term" value="F:protein serine/threonine kinase activity"/>
    <property type="evidence" value="ECO:0007669"/>
    <property type="project" value="UniProtKB-KW"/>
</dbReference>
<dbReference type="PANTHER" id="PTHR44329:SF285">
    <property type="entry name" value="V-MOS MOLONEY MURINE SARCOMA VIRAL ONCO HOMOLOG"/>
    <property type="match status" value="1"/>
</dbReference>
<dbReference type="Gene3D" id="1.10.510.10">
    <property type="entry name" value="Transferase(Phosphotransferase) domain 1"/>
    <property type="match status" value="1"/>
</dbReference>
<dbReference type="GO" id="GO:0005524">
    <property type="term" value="F:ATP binding"/>
    <property type="evidence" value="ECO:0007669"/>
    <property type="project" value="UniProtKB-UniRule"/>
</dbReference>
<evidence type="ECO:0000259" key="12">
    <source>
        <dbReference type="PROSITE" id="PS50011"/>
    </source>
</evidence>
<evidence type="ECO:0000313" key="14">
    <source>
        <dbReference type="Proteomes" id="UP000198287"/>
    </source>
</evidence>
<dbReference type="STRING" id="158441.A0A226DEF8"/>
<keyword evidence="3" id="KW-0808">Transferase</keyword>
<comment type="caution">
    <text evidence="13">The sequence shown here is derived from an EMBL/GenBank/DDBJ whole genome shotgun (WGS) entry which is preliminary data.</text>
</comment>
<sequence length="471" mass="52925">MESISPFMKNSSVRRLSLELVHKFATNLLTSSPVREGVLSPCTPRPCSSRRRASDVFDSTSSTSPTTLRPLLSLSPFAHQQPGHPTEYQKGEWVPFEKKRKQQEQQTPRKSSVVTCHVIPPTPRRRASMSFSPQAIFSITSPPPLEGKKDNKQVSPLVSPTKRRFSSSSTFIELGHDLETVAFRVCEGLALRPQEVLGRGSFGTVVAATYQGREIAVKVLRQAKYKHHLKGELNGLGLPPHPHIVSVLDILRVPPDRALVLLERMEPRNLLALINDPDFSLGFQYVVDMSSQIASALDFCHTHGVLHLDVKPQNILLSYNKDVKLSDFGNSRLIADVRRTNNFTKLDGTVGYKAPELFRGEKPTEKCDVYSLGITMWQLVTREQPYLGESEHSVIYKVTAQRLRPQAVCAFHTHQKNSHEQTFTRIYETAWSGNPSRRQSTHQLDKQLSQLLSQLPKNKSPLRQLSNSSAN</sequence>
<evidence type="ECO:0000313" key="13">
    <source>
        <dbReference type="EMBL" id="OXA43563.1"/>
    </source>
</evidence>
<dbReference type="InterPro" id="IPR000719">
    <property type="entry name" value="Prot_kinase_dom"/>
</dbReference>
<dbReference type="InterPro" id="IPR011009">
    <property type="entry name" value="Kinase-like_dom_sf"/>
</dbReference>
<keyword evidence="5 13" id="KW-0418">Kinase</keyword>
<dbReference type="Proteomes" id="UP000198287">
    <property type="component" value="Unassembled WGS sequence"/>
</dbReference>
<dbReference type="SMART" id="SM00220">
    <property type="entry name" value="S_TKc"/>
    <property type="match status" value="1"/>
</dbReference>
<feature type="binding site" evidence="9">
    <location>
        <position position="218"/>
    </location>
    <ligand>
        <name>ATP</name>
        <dbReference type="ChEBI" id="CHEBI:30616"/>
    </ligand>
</feature>
<dbReference type="EMBL" id="LNIX01000021">
    <property type="protein sequence ID" value="OXA43563.1"/>
    <property type="molecule type" value="Genomic_DNA"/>
</dbReference>
<accession>A0A226DEF8</accession>
<name>A0A226DEF8_FOLCA</name>
<dbReference type="PROSITE" id="PS50011">
    <property type="entry name" value="PROTEIN_KINASE_DOM"/>
    <property type="match status" value="1"/>
</dbReference>
<evidence type="ECO:0000256" key="4">
    <source>
        <dbReference type="ARBA" id="ARBA00022741"/>
    </source>
</evidence>
<dbReference type="OrthoDB" id="4062651at2759"/>
<keyword evidence="4 9" id="KW-0547">Nucleotide-binding</keyword>
<dbReference type="PANTHER" id="PTHR44329">
    <property type="entry name" value="SERINE/THREONINE-PROTEIN KINASE TNNI3K-RELATED"/>
    <property type="match status" value="1"/>
</dbReference>
<evidence type="ECO:0000256" key="10">
    <source>
        <dbReference type="RuleBase" id="RU000304"/>
    </source>
</evidence>
<organism evidence="13 14">
    <name type="scientific">Folsomia candida</name>
    <name type="common">Springtail</name>
    <dbReference type="NCBI Taxonomy" id="158441"/>
    <lineage>
        <taxon>Eukaryota</taxon>
        <taxon>Metazoa</taxon>
        <taxon>Ecdysozoa</taxon>
        <taxon>Arthropoda</taxon>
        <taxon>Hexapoda</taxon>
        <taxon>Collembola</taxon>
        <taxon>Entomobryomorpha</taxon>
        <taxon>Isotomoidea</taxon>
        <taxon>Isotomidae</taxon>
        <taxon>Proisotominae</taxon>
        <taxon>Folsomia</taxon>
    </lineage>
</organism>
<dbReference type="InterPro" id="IPR008271">
    <property type="entry name" value="Ser/Thr_kinase_AS"/>
</dbReference>
<dbReference type="OMA" id="IWISIAE"/>
<feature type="compositionally biased region" description="Low complexity" evidence="11">
    <location>
        <begin position="59"/>
        <end position="71"/>
    </location>
</feature>
<comment type="catalytic activity">
    <reaction evidence="8">
        <text>L-seryl-[protein] + ATP = O-phospho-L-seryl-[protein] + ADP + H(+)</text>
        <dbReference type="Rhea" id="RHEA:17989"/>
        <dbReference type="Rhea" id="RHEA-COMP:9863"/>
        <dbReference type="Rhea" id="RHEA-COMP:11604"/>
        <dbReference type="ChEBI" id="CHEBI:15378"/>
        <dbReference type="ChEBI" id="CHEBI:29999"/>
        <dbReference type="ChEBI" id="CHEBI:30616"/>
        <dbReference type="ChEBI" id="CHEBI:83421"/>
        <dbReference type="ChEBI" id="CHEBI:456216"/>
        <dbReference type="EC" id="2.7.11.1"/>
    </reaction>
</comment>
<feature type="region of interest" description="Disordered" evidence="11">
    <location>
        <begin position="35"/>
        <end position="71"/>
    </location>
</feature>
<dbReference type="Pfam" id="PF00069">
    <property type="entry name" value="Pkinase"/>
    <property type="match status" value="1"/>
</dbReference>
<evidence type="ECO:0000256" key="2">
    <source>
        <dbReference type="ARBA" id="ARBA00022527"/>
    </source>
</evidence>
<proteinExistence type="inferred from homology"/>
<evidence type="ECO:0000256" key="8">
    <source>
        <dbReference type="ARBA" id="ARBA00048679"/>
    </source>
</evidence>
<evidence type="ECO:0000256" key="3">
    <source>
        <dbReference type="ARBA" id="ARBA00022679"/>
    </source>
</evidence>
<keyword evidence="2 10" id="KW-0723">Serine/threonine-protein kinase</keyword>
<dbReference type="InterPro" id="IPR051681">
    <property type="entry name" value="Ser/Thr_Kinases-Pseudokinases"/>
</dbReference>
<dbReference type="PROSITE" id="PS00107">
    <property type="entry name" value="PROTEIN_KINASE_ATP"/>
    <property type="match status" value="1"/>
</dbReference>
<evidence type="ECO:0000256" key="6">
    <source>
        <dbReference type="ARBA" id="ARBA00022840"/>
    </source>
</evidence>
<evidence type="ECO:0000256" key="7">
    <source>
        <dbReference type="ARBA" id="ARBA00047899"/>
    </source>
</evidence>
<feature type="domain" description="Protein kinase" evidence="12">
    <location>
        <begin position="191"/>
        <end position="452"/>
    </location>
</feature>
<evidence type="ECO:0000256" key="1">
    <source>
        <dbReference type="ARBA" id="ARBA00012513"/>
    </source>
</evidence>
<keyword evidence="14" id="KW-1185">Reference proteome</keyword>
<protein>
    <recommendedName>
        <fullName evidence="1">non-specific serine/threonine protein kinase</fullName>
        <ecNumber evidence="1">2.7.11.1</ecNumber>
    </recommendedName>
</protein>
<gene>
    <name evidence="13" type="ORF">Fcan01_21363</name>
</gene>
<evidence type="ECO:0000256" key="9">
    <source>
        <dbReference type="PROSITE-ProRule" id="PRU10141"/>
    </source>
</evidence>
<dbReference type="Gene3D" id="3.30.200.20">
    <property type="entry name" value="Phosphorylase Kinase, domain 1"/>
    <property type="match status" value="1"/>
</dbReference>
<dbReference type="PROSITE" id="PS00108">
    <property type="entry name" value="PROTEIN_KINASE_ST"/>
    <property type="match status" value="1"/>
</dbReference>
<reference evidence="13 14" key="1">
    <citation type="submission" date="2015-12" db="EMBL/GenBank/DDBJ databases">
        <title>The genome of Folsomia candida.</title>
        <authorList>
            <person name="Faddeeva A."/>
            <person name="Derks M.F."/>
            <person name="Anvar Y."/>
            <person name="Smit S."/>
            <person name="Van Straalen N."/>
            <person name="Roelofs D."/>
        </authorList>
    </citation>
    <scope>NUCLEOTIDE SEQUENCE [LARGE SCALE GENOMIC DNA]</scope>
    <source>
        <strain evidence="13 14">VU population</strain>
        <tissue evidence="13">Whole body</tissue>
    </source>
</reference>
<keyword evidence="6 9" id="KW-0067">ATP-binding</keyword>
<comment type="similarity">
    <text evidence="10">Belongs to the protein kinase superfamily.</text>
</comment>
<dbReference type="SUPFAM" id="SSF56112">
    <property type="entry name" value="Protein kinase-like (PK-like)"/>
    <property type="match status" value="1"/>
</dbReference>
<dbReference type="EC" id="2.7.11.1" evidence="1"/>
<comment type="catalytic activity">
    <reaction evidence="7">
        <text>L-threonyl-[protein] + ATP = O-phospho-L-threonyl-[protein] + ADP + H(+)</text>
        <dbReference type="Rhea" id="RHEA:46608"/>
        <dbReference type="Rhea" id="RHEA-COMP:11060"/>
        <dbReference type="Rhea" id="RHEA-COMP:11605"/>
        <dbReference type="ChEBI" id="CHEBI:15378"/>
        <dbReference type="ChEBI" id="CHEBI:30013"/>
        <dbReference type="ChEBI" id="CHEBI:30616"/>
        <dbReference type="ChEBI" id="CHEBI:61977"/>
        <dbReference type="ChEBI" id="CHEBI:456216"/>
        <dbReference type="EC" id="2.7.11.1"/>
    </reaction>
</comment>